<name>Q1HRS8_AEDAE</name>
<accession>Q1HRS8</accession>
<evidence type="ECO:0000313" key="2">
    <source>
        <dbReference type="EMBL" id="ABF18049.1"/>
    </source>
</evidence>
<sequence>MLKTVAHGMMALKDRGVTSMEAQLLRESFEEKLNDIAKNKEIFDQTQGQMAEKINELQVELTKMQKEIREQILLIKL</sequence>
<dbReference type="EMBL" id="DQ440016">
    <property type="protein sequence ID" value="ABF18049.1"/>
    <property type="molecule type" value="mRNA"/>
</dbReference>
<evidence type="ECO:0000256" key="1">
    <source>
        <dbReference type="SAM" id="Coils"/>
    </source>
</evidence>
<feature type="coiled-coil region" evidence="1">
    <location>
        <begin position="47"/>
        <end position="74"/>
    </location>
</feature>
<keyword evidence="1" id="KW-0175">Coiled coil</keyword>
<proteinExistence type="evidence at transcript level"/>
<dbReference type="VEuPathDB" id="VectorBase:AAEL022638"/>
<dbReference type="AlphaFoldDB" id="Q1HRS8"/>
<reference evidence="2" key="2">
    <citation type="journal article" date="2007" name="BMC Genomics">
        <title>An annotated catalogue of salivary gland transcripts in the adult female mosquito, Aedes aegypti.</title>
        <authorList>
            <person name="Ribeiro J.M."/>
            <person name="Arca B."/>
            <person name="Lombardo F."/>
            <person name="Calvo E."/>
            <person name="Phan V.M."/>
            <person name="Chandra P.K."/>
            <person name="Wikel S.K."/>
        </authorList>
    </citation>
    <scope>NUCLEOTIDE SEQUENCE</scope>
</reference>
<protein>
    <submittedName>
        <fullName evidence="2">Putative salivary protein of the 35 kDa family</fullName>
    </submittedName>
</protein>
<organism evidence="2">
    <name type="scientific">Aedes aegypti</name>
    <name type="common">Yellowfever mosquito</name>
    <name type="synonym">Culex aegypti</name>
    <dbReference type="NCBI Taxonomy" id="7159"/>
    <lineage>
        <taxon>Eukaryota</taxon>
        <taxon>Metazoa</taxon>
        <taxon>Ecdysozoa</taxon>
        <taxon>Arthropoda</taxon>
        <taxon>Hexapoda</taxon>
        <taxon>Insecta</taxon>
        <taxon>Pterygota</taxon>
        <taxon>Neoptera</taxon>
        <taxon>Endopterygota</taxon>
        <taxon>Diptera</taxon>
        <taxon>Nematocera</taxon>
        <taxon>Culicoidea</taxon>
        <taxon>Culicidae</taxon>
        <taxon>Culicinae</taxon>
        <taxon>Aedini</taxon>
        <taxon>Aedes</taxon>
        <taxon>Stegomyia</taxon>
    </lineage>
</organism>
<reference evidence="2" key="1">
    <citation type="submission" date="2006-03" db="EMBL/GenBank/DDBJ databases">
        <authorList>
            <person name="Ribeiro J.M.C."/>
            <person name="Chandra P.K."/>
            <person name="Calvo E."/>
            <person name="Pham V.M."/>
            <person name="Wikel S.K."/>
        </authorList>
    </citation>
    <scope>NUCLEOTIDE SEQUENCE</scope>
</reference>